<reference evidence="4" key="1">
    <citation type="submission" date="2016-06" db="EMBL/GenBank/DDBJ databases">
        <title>Parallel loss of symbiosis genes in relatives of nitrogen-fixing non-legume Parasponia.</title>
        <authorList>
            <person name="Van Velzen R."/>
            <person name="Holmer R."/>
            <person name="Bu F."/>
            <person name="Rutten L."/>
            <person name="Van Zeijl A."/>
            <person name="Liu W."/>
            <person name="Santuari L."/>
            <person name="Cao Q."/>
            <person name="Sharma T."/>
            <person name="Shen D."/>
            <person name="Roswanjaya Y."/>
            <person name="Wardhani T."/>
            <person name="Kalhor M.S."/>
            <person name="Jansen J."/>
            <person name="Van den Hoogen J."/>
            <person name="Gungor B."/>
            <person name="Hartog M."/>
            <person name="Hontelez J."/>
            <person name="Verver J."/>
            <person name="Yang W.-C."/>
            <person name="Schijlen E."/>
            <person name="Repin R."/>
            <person name="Schilthuizen M."/>
            <person name="Schranz E."/>
            <person name="Heidstra R."/>
            <person name="Miyata K."/>
            <person name="Fedorova E."/>
            <person name="Kohlen W."/>
            <person name="Bisseling T."/>
            <person name="Smit S."/>
            <person name="Geurts R."/>
        </authorList>
    </citation>
    <scope>NUCLEOTIDE SEQUENCE [LARGE SCALE GENOMIC DNA]</scope>
    <source>
        <strain evidence="4">cv. WU1-14</strain>
    </source>
</reference>
<feature type="compositionally biased region" description="Low complexity" evidence="1">
    <location>
        <begin position="34"/>
        <end position="46"/>
    </location>
</feature>
<evidence type="ECO:0000313" key="4">
    <source>
        <dbReference type="Proteomes" id="UP000237105"/>
    </source>
</evidence>
<accession>A0A2P5DHI1</accession>
<organism evidence="3 4">
    <name type="scientific">Parasponia andersonii</name>
    <name type="common">Sponia andersonii</name>
    <dbReference type="NCBI Taxonomy" id="3476"/>
    <lineage>
        <taxon>Eukaryota</taxon>
        <taxon>Viridiplantae</taxon>
        <taxon>Streptophyta</taxon>
        <taxon>Embryophyta</taxon>
        <taxon>Tracheophyta</taxon>
        <taxon>Spermatophyta</taxon>
        <taxon>Magnoliopsida</taxon>
        <taxon>eudicotyledons</taxon>
        <taxon>Gunneridae</taxon>
        <taxon>Pentapetalae</taxon>
        <taxon>rosids</taxon>
        <taxon>fabids</taxon>
        <taxon>Rosales</taxon>
        <taxon>Cannabaceae</taxon>
        <taxon>Parasponia</taxon>
    </lineage>
</organism>
<keyword evidence="2" id="KW-1133">Transmembrane helix</keyword>
<comment type="caution">
    <text evidence="3">The sequence shown here is derived from an EMBL/GenBank/DDBJ whole genome shotgun (WGS) entry which is preliminary data.</text>
</comment>
<proteinExistence type="predicted"/>
<protein>
    <recommendedName>
        <fullName evidence="5">Zinc finger, CCHC-type</fullName>
    </recommendedName>
</protein>
<keyword evidence="2" id="KW-0812">Transmembrane</keyword>
<feature type="transmembrane region" description="Helical" evidence="2">
    <location>
        <begin position="115"/>
        <end position="142"/>
    </location>
</feature>
<evidence type="ECO:0000256" key="1">
    <source>
        <dbReference type="SAM" id="MobiDB-lite"/>
    </source>
</evidence>
<evidence type="ECO:0000313" key="3">
    <source>
        <dbReference type="EMBL" id="PON72764.1"/>
    </source>
</evidence>
<sequence length="144" mass="15726">MVQNQEMRIDQAHSISLADPHSVNLAQKNGGRSGFSNNGDSNSGHYHNGGRGNHGGIVFRGGPRGCGGHRPLCQICSRVGHLASRCYSRFDPMYLLTQLHHNPLSSLVLLPYHPLMWPLLLVLMIHLGTLTVAPLITLPLILPI</sequence>
<dbReference type="Proteomes" id="UP000237105">
    <property type="component" value="Unassembled WGS sequence"/>
</dbReference>
<evidence type="ECO:0008006" key="5">
    <source>
        <dbReference type="Google" id="ProtNLM"/>
    </source>
</evidence>
<gene>
    <name evidence="3" type="ORF">PanWU01x14_062330</name>
</gene>
<dbReference type="AlphaFoldDB" id="A0A2P5DHI1"/>
<feature type="region of interest" description="Disordered" evidence="1">
    <location>
        <begin position="26"/>
        <end position="51"/>
    </location>
</feature>
<keyword evidence="4" id="KW-1185">Reference proteome</keyword>
<dbReference type="OrthoDB" id="10581506at2759"/>
<evidence type="ECO:0000256" key="2">
    <source>
        <dbReference type="SAM" id="Phobius"/>
    </source>
</evidence>
<name>A0A2P5DHI1_PARAD</name>
<dbReference type="EMBL" id="JXTB01000037">
    <property type="protein sequence ID" value="PON72764.1"/>
    <property type="molecule type" value="Genomic_DNA"/>
</dbReference>
<keyword evidence="2" id="KW-0472">Membrane</keyword>